<reference evidence="1 2" key="1">
    <citation type="submission" date="2023-01" db="EMBL/GenBank/DDBJ databases">
        <title>Cultivation and genomic characterization of new, ubiquitous marine nitrite-oxidizing bacteria from the Nitrospirales.</title>
        <authorList>
            <person name="Mueller A.J."/>
            <person name="Daebeler A."/>
            <person name="Herbold C.W."/>
            <person name="Kirkegaard R.H."/>
            <person name="Daims H."/>
        </authorList>
    </citation>
    <scope>NUCLEOTIDE SEQUENCE [LARGE SCALE GENOMIC DNA]</scope>
    <source>
        <strain evidence="1 2">DK</strain>
    </source>
</reference>
<accession>A0AA96GQT4</accession>
<dbReference type="Proteomes" id="UP001302494">
    <property type="component" value="Chromosome"/>
</dbReference>
<proteinExistence type="predicted"/>
<dbReference type="KEGG" id="nneo:PQG83_01435"/>
<protein>
    <submittedName>
        <fullName evidence="1">Uncharacterized protein</fullName>
    </submittedName>
</protein>
<organism evidence="1 2">
    <name type="scientific">Candidatus Nitrospira neomarina</name>
    <dbReference type="NCBI Taxonomy" id="3020899"/>
    <lineage>
        <taxon>Bacteria</taxon>
        <taxon>Pseudomonadati</taxon>
        <taxon>Nitrospirota</taxon>
        <taxon>Nitrospiria</taxon>
        <taxon>Nitrospirales</taxon>
        <taxon>Nitrospiraceae</taxon>
        <taxon>Nitrospira</taxon>
    </lineage>
</organism>
<evidence type="ECO:0000313" key="2">
    <source>
        <dbReference type="Proteomes" id="UP001302494"/>
    </source>
</evidence>
<keyword evidence="2" id="KW-1185">Reference proteome</keyword>
<evidence type="ECO:0000313" key="1">
    <source>
        <dbReference type="EMBL" id="WNM62434.1"/>
    </source>
</evidence>
<name>A0AA96GQT4_9BACT</name>
<dbReference type="EMBL" id="CP116968">
    <property type="protein sequence ID" value="WNM62434.1"/>
    <property type="molecule type" value="Genomic_DNA"/>
</dbReference>
<gene>
    <name evidence="1" type="ORF">PQG83_01435</name>
</gene>
<dbReference type="AlphaFoldDB" id="A0AA96GQT4"/>
<dbReference type="RefSeq" id="WP_312745924.1">
    <property type="nucleotide sequence ID" value="NZ_CP116968.1"/>
</dbReference>
<sequence>MLNRYFARSPLWLTVIMLVPVAGWGADFPNGRIEINGNYRYAQHHSETLAEAKSLACREAWRLAVLNSSLYREQTVSVIDSPLLRDLAYTLASRFVQDQQIVEQTEPKRIVSCGVRGFLPLEESRRVIRTQLSGDPPSSDAFDQNRALRILSVREEGSGSLIVQYQALKRLDWLGTHYQGGLRETADIMVAFYDHQDFLIKTDRYPARKTPSGDDTMNPSAVGVLKVVKPPEAKIYRVWLVK</sequence>